<feature type="domain" description="FAD/NAD(P)-binding" evidence="5">
    <location>
        <begin position="6"/>
        <end position="301"/>
    </location>
</feature>
<dbReference type="GO" id="GO:0005737">
    <property type="term" value="C:cytoplasm"/>
    <property type="evidence" value="ECO:0007669"/>
    <property type="project" value="TreeGrafter"/>
</dbReference>
<dbReference type="PRINTS" id="PR00368">
    <property type="entry name" value="FADPNR"/>
</dbReference>
<dbReference type="RefSeq" id="WP_135839584.1">
    <property type="nucleotide sequence ID" value="NZ_SRRO01000001.1"/>
</dbReference>
<dbReference type="GO" id="GO:0016651">
    <property type="term" value="F:oxidoreductase activity, acting on NAD(P)H"/>
    <property type="evidence" value="ECO:0007669"/>
    <property type="project" value="TreeGrafter"/>
</dbReference>
<dbReference type="Proteomes" id="UP000297496">
    <property type="component" value="Unassembled WGS sequence"/>
</dbReference>
<dbReference type="InterPro" id="IPR036188">
    <property type="entry name" value="FAD/NAD-bd_sf"/>
</dbReference>
<evidence type="ECO:0000313" key="8">
    <source>
        <dbReference type="Proteomes" id="UP000297496"/>
    </source>
</evidence>
<protein>
    <submittedName>
        <fullName evidence="7">FAD-dependent oxidoreductase</fullName>
    </submittedName>
</protein>
<evidence type="ECO:0000256" key="1">
    <source>
        <dbReference type="ARBA" id="ARBA00001974"/>
    </source>
</evidence>
<feature type="domain" description="Reductase C-terminal" evidence="6">
    <location>
        <begin position="320"/>
        <end position="404"/>
    </location>
</feature>
<name>A0A4Z1BUZ3_9ACTN</name>
<dbReference type="OrthoDB" id="3568330at2"/>
<keyword evidence="8" id="KW-1185">Reference proteome</keyword>
<dbReference type="AlphaFoldDB" id="A0A4Z1BUZ3"/>
<evidence type="ECO:0000256" key="2">
    <source>
        <dbReference type="ARBA" id="ARBA00022630"/>
    </source>
</evidence>
<dbReference type="PANTHER" id="PTHR43557">
    <property type="entry name" value="APOPTOSIS-INDUCING FACTOR 1"/>
    <property type="match status" value="1"/>
</dbReference>
<keyword evidence="3" id="KW-0274">FAD</keyword>
<comment type="cofactor">
    <cofactor evidence="1">
        <name>FAD</name>
        <dbReference type="ChEBI" id="CHEBI:57692"/>
    </cofactor>
</comment>
<evidence type="ECO:0000256" key="3">
    <source>
        <dbReference type="ARBA" id="ARBA00022827"/>
    </source>
</evidence>
<dbReference type="SUPFAM" id="SSF51905">
    <property type="entry name" value="FAD/NAD(P)-binding domain"/>
    <property type="match status" value="2"/>
</dbReference>
<dbReference type="PANTHER" id="PTHR43557:SF2">
    <property type="entry name" value="RIESKE DOMAIN-CONTAINING PROTEIN-RELATED"/>
    <property type="match status" value="1"/>
</dbReference>
<proteinExistence type="predicted"/>
<dbReference type="InterPro" id="IPR016156">
    <property type="entry name" value="FAD/NAD-linked_Rdtase_dimer_sf"/>
</dbReference>
<comment type="caution">
    <text evidence="7">The sequence shown here is derived from an EMBL/GenBank/DDBJ whole genome shotgun (WGS) entry which is preliminary data.</text>
</comment>
<dbReference type="EMBL" id="SRRO01000001">
    <property type="protein sequence ID" value="TGN65081.1"/>
    <property type="molecule type" value="Genomic_DNA"/>
</dbReference>
<dbReference type="InterPro" id="IPR050446">
    <property type="entry name" value="FAD-oxidoreductase/Apoptosis"/>
</dbReference>
<accession>A0A4Z1BUZ3</accession>
<organism evidence="7 8">
    <name type="scientific">Nocardioides eburneiflavus</name>
    <dbReference type="NCBI Taxonomy" id="2518372"/>
    <lineage>
        <taxon>Bacteria</taxon>
        <taxon>Bacillati</taxon>
        <taxon>Actinomycetota</taxon>
        <taxon>Actinomycetes</taxon>
        <taxon>Propionibacteriales</taxon>
        <taxon>Nocardioidaceae</taxon>
        <taxon>Nocardioides</taxon>
    </lineage>
</organism>
<dbReference type="InterPro" id="IPR023753">
    <property type="entry name" value="FAD/NAD-binding_dom"/>
</dbReference>
<dbReference type="InterPro" id="IPR028202">
    <property type="entry name" value="Reductase_C"/>
</dbReference>
<dbReference type="Pfam" id="PF14759">
    <property type="entry name" value="Reductase_C"/>
    <property type="match status" value="1"/>
</dbReference>
<dbReference type="Gene3D" id="3.30.390.30">
    <property type="match status" value="1"/>
</dbReference>
<dbReference type="Gene3D" id="3.50.50.60">
    <property type="entry name" value="FAD/NAD(P)-binding domain"/>
    <property type="match status" value="2"/>
</dbReference>
<dbReference type="Pfam" id="PF07992">
    <property type="entry name" value="Pyr_redox_2"/>
    <property type="match status" value="1"/>
</dbReference>
<dbReference type="PRINTS" id="PR00411">
    <property type="entry name" value="PNDRDTASEI"/>
</dbReference>
<evidence type="ECO:0000259" key="5">
    <source>
        <dbReference type="Pfam" id="PF07992"/>
    </source>
</evidence>
<evidence type="ECO:0000313" key="7">
    <source>
        <dbReference type="EMBL" id="TGN65081.1"/>
    </source>
</evidence>
<dbReference type="SUPFAM" id="SSF55424">
    <property type="entry name" value="FAD/NAD-linked reductases, dimerisation (C-terminal) domain"/>
    <property type="match status" value="1"/>
</dbReference>
<keyword evidence="4" id="KW-0560">Oxidoreductase</keyword>
<gene>
    <name evidence="7" type="ORF">EXE59_14735</name>
</gene>
<reference evidence="7 8" key="1">
    <citation type="submission" date="2019-04" db="EMBL/GenBank/DDBJ databases">
        <title>Three New Species of Nocardioides, Nocardioides euryhalodurans sp. nov., Nocardioides seonyuensis sp. nov. and Nocardioides eburneoflavus sp. nov. Isolated from Soil.</title>
        <authorList>
            <person name="Roh S.G."/>
            <person name="Lee C."/>
            <person name="Kim M.-K."/>
            <person name="Kim S.B."/>
        </authorList>
    </citation>
    <scope>NUCLEOTIDE SEQUENCE [LARGE SCALE GENOMIC DNA]</scope>
    <source>
        <strain evidence="7 8">MMS17-SY213</strain>
    </source>
</reference>
<evidence type="ECO:0000256" key="4">
    <source>
        <dbReference type="ARBA" id="ARBA00023002"/>
    </source>
</evidence>
<keyword evidence="2" id="KW-0285">Flavoprotein</keyword>
<sequence>MEAARSVVIVGGGIAGVSTAVALRSGGFLGEITLVDAGEFPYDRPPLSKDYLAGKQDLEQVALQPQSWYDDNAVRLRNLASVTALRPGHRAVELSDGKLLAADRIVLATGGHAARPPIPGADSPRVHVLRTAEDADALRKAMLPGARLLVVGAGLIGAEAASTALGLGCEVTLVDPVAAPLAHTVGRDVATWLHGLHTERGISVVTAGVESFADTAAGVEVRISGEDESRTFDAVLLGVGMTPETSLAEEAGLETDQGVVVDAGQTTKTPAVLAVGDSTRRRIHGALLPRAEHWEAAQHDGARAAATILGVPRPAPTSSWFWSDRHGLHLEAVGKIAGAGTTVVRGAIGDPSFSVFGVTGGRVVGAVAVDEPNAVRAARRLIDRSIVVDPHRLADPSVDLRKLLRG</sequence>
<evidence type="ECO:0000259" key="6">
    <source>
        <dbReference type="Pfam" id="PF14759"/>
    </source>
</evidence>